<keyword evidence="1" id="KW-0472">Membrane</keyword>
<accession>A0A7S3UCI2</accession>
<dbReference type="GO" id="GO:0005783">
    <property type="term" value="C:endoplasmic reticulum"/>
    <property type="evidence" value="ECO:0007669"/>
    <property type="project" value="TreeGrafter"/>
</dbReference>
<gene>
    <name evidence="3" type="ORF">PSAL00342_LOCUS4250</name>
</gene>
<evidence type="ECO:0000313" key="3">
    <source>
        <dbReference type="EMBL" id="CAE0610415.1"/>
    </source>
</evidence>
<dbReference type="InterPro" id="IPR002013">
    <property type="entry name" value="SAC_dom"/>
</dbReference>
<dbReference type="EMBL" id="HBIS01004671">
    <property type="protein sequence ID" value="CAE0610415.1"/>
    <property type="molecule type" value="Transcribed_RNA"/>
</dbReference>
<dbReference type="GO" id="GO:0043812">
    <property type="term" value="F:phosphatidylinositol-4-phosphate phosphatase activity"/>
    <property type="evidence" value="ECO:0007669"/>
    <property type="project" value="TreeGrafter"/>
</dbReference>
<name>A0A7S3UCI2_9CHLO</name>
<dbReference type="Pfam" id="PF02383">
    <property type="entry name" value="Syja_N"/>
    <property type="match status" value="1"/>
</dbReference>
<feature type="transmembrane region" description="Helical" evidence="1">
    <location>
        <begin position="600"/>
        <end position="620"/>
    </location>
</feature>
<sequence length="641" mass="72633">MVENGNAGGGRNPAFMADPLCHNQILLWCTEEAFVLQPANFPKAMGKSTTMLSKLTDCLYVDRKSGHVRVDKPPADQTLRQLKPLLVYGCLGVVQFHSGPYLVVVTKREKVAHLHGSDVFEIKKCVVLGPTEKQVQGLKRKFHTAEKKYAQLLKMACEEKNLYFTYASDLTLNTERMANILRSPDVASKPLFDRQERSFLWNYHLSKKISAAGVDAKPFLVPVMAGSIKQRLGLDFNGSTVAFTLVARRDTGRVGTRYWRRGADESGAVANYVETEQILALSDGSGLASFVQCRGSIPIFWSQAPNIKYKPGFMFPPVEKNHLSQLAFDRHITSLMERFNKIYAINLVDQTRSERHLEKAYRDAVKRNGHADLAYYAFDFHKECGHMRYSRLSKLWGEVRPFVFEHSWYALGVFGDSKQTGVVRTNCVDCLDRTNVVQAYIARKVLEKQLVGLGILRGNQTIEQNLPEFEPLYRFMWGDHGDDISCHYSGTDALKRDFVRTGKRTKKGMLGDLKNSGMRYWLNNYYDGVRQDALDLFLGHYDVSSEPESPFQRGKTSKNGKWLFLSALFSLLGGVIRIIRNVPKISSALLKRGNGFSDDYSDLVHGFILVTLAGSLAFYLKLQGKKLVERPQLRFDQVMPW</sequence>
<keyword evidence="1" id="KW-1133">Transmembrane helix</keyword>
<dbReference type="GO" id="GO:0046856">
    <property type="term" value="P:phosphatidylinositol dephosphorylation"/>
    <property type="evidence" value="ECO:0007669"/>
    <property type="project" value="TreeGrafter"/>
</dbReference>
<keyword evidence="1" id="KW-0812">Transmembrane</keyword>
<reference evidence="3" key="1">
    <citation type="submission" date="2021-01" db="EMBL/GenBank/DDBJ databases">
        <authorList>
            <person name="Corre E."/>
            <person name="Pelletier E."/>
            <person name="Niang G."/>
            <person name="Scheremetjew M."/>
            <person name="Finn R."/>
            <person name="Kale V."/>
            <person name="Holt S."/>
            <person name="Cochrane G."/>
            <person name="Meng A."/>
            <person name="Brown T."/>
            <person name="Cohen L."/>
        </authorList>
    </citation>
    <scope>NUCLEOTIDE SEQUENCE</scope>
    <source>
        <strain evidence="3">CCMP1897</strain>
    </source>
</reference>
<dbReference type="PANTHER" id="PTHR45662">
    <property type="entry name" value="PHOSPHATIDYLINOSITIDE PHOSPHATASE SAC1"/>
    <property type="match status" value="1"/>
</dbReference>
<protein>
    <recommendedName>
        <fullName evidence="2">SAC domain-containing protein</fullName>
    </recommendedName>
</protein>
<dbReference type="PANTHER" id="PTHR45662:SF2">
    <property type="entry name" value="PHOSPHATIDYLINOSITOL-3-PHOSPHATASE SAC1"/>
    <property type="match status" value="1"/>
</dbReference>
<dbReference type="AlphaFoldDB" id="A0A7S3UCI2"/>
<evidence type="ECO:0000259" key="2">
    <source>
        <dbReference type="PROSITE" id="PS50275"/>
    </source>
</evidence>
<dbReference type="PROSITE" id="PS50275">
    <property type="entry name" value="SAC"/>
    <property type="match status" value="1"/>
</dbReference>
<feature type="transmembrane region" description="Helical" evidence="1">
    <location>
        <begin position="562"/>
        <end position="580"/>
    </location>
</feature>
<organism evidence="3">
    <name type="scientific">Picocystis salinarum</name>
    <dbReference type="NCBI Taxonomy" id="88271"/>
    <lineage>
        <taxon>Eukaryota</taxon>
        <taxon>Viridiplantae</taxon>
        <taxon>Chlorophyta</taxon>
        <taxon>Picocystophyceae</taxon>
        <taxon>Picocystales</taxon>
        <taxon>Picocystaceae</taxon>
        <taxon>Picocystis</taxon>
    </lineage>
</organism>
<feature type="domain" description="SAC" evidence="2">
    <location>
        <begin position="153"/>
        <end position="490"/>
    </location>
</feature>
<proteinExistence type="predicted"/>
<evidence type="ECO:0000256" key="1">
    <source>
        <dbReference type="SAM" id="Phobius"/>
    </source>
</evidence>